<dbReference type="RefSeq" id="WP_344588870.1">
    <property type="nucleotide sequence ID" value="NZ_BAAARW010000011.1"/>
</dbReference>
<keyword evidence="4" id="KW-1185">Reference proteome</keyword>
<name>A0ABP5W015_9ACTN</name>
<evidence type="ECO:0000313" key="3">
    <source>
        <dbReference type="EMBL" id="GAA2413499.1"/>
    </source>
</evidence>
<sequence>MAEPARGTVRANGLEFGYLAAGPEDGPLALCLHGFPDSAYTWRELLPELAGAGYRAVAPFMRGYAPTEVPDDGVYQTGALAADAVALHGALGGGSDAVVIGHDWGAFATYGAAAHAPELWSKVVTIAVPPLNALMEGFFGYEQLKRSFYMFLFQTPLAEMAWNRDFVDGLWRDWSPGHGAQARAVDVDHVMACLGTPENLGAAIGYYRAMFDPARHVERYAAEQEAVSAKGERPVLYLHGADDGCLGADVVVPGGDVSAVLAHLPEGSRVECVPGVGHFMQVERPGDVNARILDWLAG</sequence>
<comment type="caution">
    <text evidence="3">The sequence shown here is derived from an EMBL/GenBank/DDBJ whole genome shotgun (WGS) entry which is preliminary data.</text>
</comment>
<dbReference type="InterPro" id="IPR000073">
    <property type="entry name" value="AB_hydrolase_1"/>
</dbReference>
<dbReference type="Gene3D" id="3.40.50.1820">
    <property type="entry name" value="alpha/beta hydrolase"/>
    <property type="match status" value="1"/>
</dbReference>
<accession>A0ABP5W015</accession>
<dbReference type="EMBL" id="BAAARW010000011">
    <property type="protein sequence ID" value="GAA2413499.1"/>
    <property type="molecule type" value="Genomic_DNA"/>
</dbReference>
<feature type="domain" description="AB hydrolase-1" evidence="2">
    <location>
        <begin position="30"/>
        <end position="140"/>
    </location>
</feature>
<evidence type="ECO:0000313" key="4">
    <source>
        <dbReference type="Proteomes" id="UP001501231"/>
    </source>
</evidence>
<dbReference type="InterPro" id="IPR000639">
    <property type="entry name" value="Epox_hydrolase-like"/>
</dbReference>
<dbReference type="Pfam" id="PF00561">
    <property type="entry name" value="Abhydrolase_1"/>
    <property type="match status" value="1"/>
</dbReference>
<dbReference type="SUPFAM" id="SSF53474">
    <property type="entry name" value="alpha/beta-Hydrolases"/>
    <property type="match status" value="1"/>
</dbReference>
<dbReference type="PANTHER" id="PTHR43329">
    <property type="entry name" value="EPOXIDE HYDROLASE"/>
    <property type="match status" value="1"/>
</dbReference>
<dbReference type="PRINTS" id="PR00412">
    <property type="entry name" value="EPOXHYDRLASE"/>
</dbReference>
<dbReference type="InterPro" id="IPR029058">
    <property type="entry name" value="AB_hydrolase_fold"/>
</dbReference>
<proteinExistence type="predicted"/>
<evidence type="ECO:0000256" key="1">
    <source>
        <dbReference type="ARBA" id="ARBA00022801"/>
    </source>
</evidence>
<protein>
    <submittedName>
        <fullName evidence="3">Alpha/beta fold hydrolase</fullName>
    </submittedName>
</protein>
<reference evidence="4" key="1">
    <citation type="journal article" date="2019" name="Int. J. Syst. Evol. Microbiol.">
        <title>The Global Catalogue of Microorganisms (GCM) 10K type strain sequencing project: providing services to taxonomists for standard genome sequencing and annotation.</title>
        <authorList>
            <consortium name="The Broad Institute Genomics Platform"/>
            <consortium name="The Broad Institute Genome Sequencing Center for Infectious Disease"/>
            <person name="Wu L."/>
            <person name="Ma J."/>
        </authorList>
    </citation>
    <scope>NUCLEOTIDE SEQUENCE [LARGE SCALE GENOMIC DNA]</scope>
    <source>
        <strain evidence="4">JCM 3325</strain>
    </source>
</reference>
<evidence type="ECO:0000259" key="2">
    <source>
        <dbReference type="Pfam" id="PF00561"/>
    </source>
</evidence>
<keyword evidence="1 3" id="KW-0378">Hydrolase</keyword>
<dbReference type="Proteomes" id="UP001501231">
    <property type="component" value="Unassembled WGS sequence"/>
</dbReference>
<gene>
    <name evidence="3" type="ORF">GCM10010191_24100</name>
</gene>
<organism evidence="3 4">
    <name type="scientific">Actinomadura vinacea</name>
    <dbReference type="NCBI Taxonomy" id="115336"/>
    <lineage>
        <taxon>Bacteria</taxon>
        <taxon>Bacillati</taxon>
        <taxon>Actinomycetota</taxon>
        <taxon>Actinomycetes</taxon>
        <taxon>Streptosporangiales</taxon>
        <taxon>Thermomonosporaceae</taxon>
        <taxon>Actinomadura</taxon>
    </lineage>
</organism>
<dbReference type="GO" id="GO:0016787">
    <property type="term" value="F:hydrolase activity"/>
    <property type="evidence" value="ECO:0007669"/>
    <property type="project" value="UniProtKB-KW"/>
</dbReference>